<gene>
    <name evidence="2" type="ORF">SAMN02927923_03169</name>
</gene>
<keyword evidence="1" id="KW-0812">Transmembrane</keyword>
<dbReference type="PANTHER" id="PTHR35519:SF2">
    <property type="entry name" value="PH DOMAIN PROTEIN"/>
    <property type="match status" value="1"/>
</dbReference>
<proteinExistence type="predicted"/>
<dbReference type="Proteomes" id="UP000199569">
    <property type="component" value="Unassembled WGS sequence"/>
</dbReference>
<dbReference type="AlphaFoldDB" id="A0A1G5KAK4"/>
<evidence type="ECO:0000313" key="3">
    <source>
        <dbReference type="Proteomes" id="UP000199569"/>
    </source>
</evidence>
<evidence type="ECO:0000313" key="2">
    <source>
        <dbReference type="EMBL" id="SCY97662.1"/>
    </source>
</evidence>
<reference evidence="2 3" key="1">
    <citation type="submission" date="2016-10" db="EMBL/GenBank/DDBJ databases">
        <authorList>
            <person name="de Groot N.N."/>
        </authorList>
    </citation>
    <scope>NUCLEOTIDE SEQUENCE [LARGE SCALE GENOMIC DNA]</scope>
    <source>
        <strain evidence="2 3">CGMCC 1.7666</strain>
    </source>
</reference>
<dbReference type="EMBL" id="FMVJ01000009">
    <property type="protein sequence ID" value="SCY97662.1"/>
    <property type="molecule type" value="Genomic_DNA"/>
</dbReference>
<keyword evidence="3" id="KW-1185">Reference proteome</keyword>
<evidence type="ECO:0000256" key="1">
    <source>
        <dbReference type="SAM" id="Phobius"/>
    </source>
</evidence>
<keyword evidence="1" id="KW-1133">Transmembrane helix</keyword>
<accession>A0A1G5KAK4</accession>
<keyword evidence="1" id="KW-0472">Membrane</keyword>
<feature type="transmembrane region" description="Helical" evidence="1">
    <location>
        <begin position="58"/>
        <end position="80"/>
    </location>
</feature>
<evidence type="ECO:0008006" key="4">
    <source>
        <dbReference type="Google" id="ProtNLM"/>
    </source>
</evidence>
<organism evidence="2 3">
    <name type="scientific">Microvirga guangxiensis</name>
    <dbReference type="NCBI Taxonomy" id="549386"/>
    <lineage>
        <taxon>Bacteria</taxon>
        <taxon>Pseudomonadati</taxon>
        <taxon>Pseudomonadota</taxon>
        <taxon>Alphaproteobacteria</taxon>
        <taxon>Hyphomicrobiales</taxon>
        <taxon>Methylobacteriaceae</taxon>
        <taxon>Microvirga</taxon>
    </lineage>
</organism>
<dbReference type="Pfam" id="PF13430">
    <property type="entry name" value="DUF4112"/>
    <property type="match status" value="1"/>
</dbReference>
<dbReference type="PANTHER" id="PTHR35519">
    <property type="entry name" value="MEMBRANE PROTEINS"/>
    <property type="match status" value="1"/>
</dbReference>
<feature type="transmembrane region" description="Helical" evidence="1">
    <location>
        <begin position="100"/>
        <end position="119"/>
    </location>
</feature>
<name>A0A1G5KAK4_9HYPH</name>
<protein>
    <recommendedName>
        <fullName evidence="4">DUF4112 domain-containing protein</fullName>
    </recommendedName>
</protein>
<dbReference type="InterPro" id="IPR025187">
    <property type="entry name" value="DUF4112"/>
</dbReference>
<sequence>MKPLRIWETTVTSYSYPSPLSDASFRADETRARLDVLARFLDSAVRVPGTNIRFGADALLNLIPGIGTLTSKGMSAYLIWEARRLGVPTGTLLRMVGNVGVDFVIGAIPLVGWVGDVFFRSNLRNMALLREHLDEAHPVRWPLRR</sequence>